<evidence type="ECO:0000313" key="2">
    <source>
        <dbReference type="Proteomes" id="UP000602087"/>
    </source>
</evidence>
<dbReference type="AlphaFoldDB" id="A0A934MA16"/>
<accession>A0A934MA16</accession>
<name>A0A934MA16_9MICO</name>
<sequence>MVAVVVLVLVPLAPIVRRTSKRTSAPPADWHIDGVASRSLGALVELRRLLGTIGEAGETIGVVAASQEHQAVQLGFREVAPGSLAMIGSIPRTSWRDQEA</sequence>
<reference evidence="1" key="1">
    <citation type="submission" date="2020-12" db="EMBL/GenBank/DDBJ databases">
        <title>Sanguibacter suaedae sp. nov., isolated from Suaeda aralocaspica.</title>
        <authorList>
            <person name="Ma Q."/>
        </authorList>
    </citation>
    <scope>NUCLEOTIDE SEQUENCE</scope>
    <source>
        <strain evidence="1">YZGR15</strain>
    </source>
</reference>
<organism evidence="1 2">
    <name type="scientific">Sanguibacter suaedae</name>
    <dbReference type="NCBI Taxonomy" id="2795737"/>
    <lineage>
        <taxon>Bacteria</taxon>
        <taxon>Bacillati</taxon>
        <taxon>Actinomycetota</taxon>
        <taxon>Actinomycetes</taxon>
        <taxon>Micrococcales</taxon>
        <taxon>Sanguibacteraceae</taxon>
        <taxon>Sanguibacter</taxon>
    </lineage>
</organism>
<protein>
    <submittedName>
        <fullName evidence="1">Uncharacterized protein</fullName>
    </submittedName>
</protein>
<comment type="caution">
    <text evidence="1">The sequence shown here is derived from an EMBL/GenBank/DDBJ whole genome shotgun (WGS) entry which is preliminary data.</text>
</comment>
<dbReference type="RefSeq" id="WP_198733844.1">
    <property type="nucleotide sequence ID" value="NZ_JAEINH010000007.1"/>
</dbReference>
<evidence type="ECO:0000313" key="1">
    <source>
        <dbReference type="EMBL" id="MBI9115273.1"/>
    </source>
</evidence>
<keyword evidence="2" id="KW-1185">Reference proteome</keyword>
<proteinExistence type="predicted"/>
<dbReference type="EMBL" id="JAEINH010000007">
    <property type="protein sequence ID" value="MBI9115273.1"/>
    <property type="molecule type" value="Genomic_DNA"/>
</dbReference>
<gene>
    <name evidence="1" type="ORF">JAV76_09650</name>
</gene>
<dbReference type="Proteomes" id="UP000602087">
    <property type="component" value="Unassembled WGS sequence"/>
</dbReference>